<dbReference type="Proteomes" id="UP000823849">
    <property type="component" value="Unassembled WGS sequence"/>
</dbReference>
<protein>
    <submittedName>
        <fullName evidence="5">AraC family transcriptional regulator</fullName>
    </submittedName>
</protein>
<dbReference type="InterPro" id="IPR018062">
    <property type="entry name" value="HTH_AraC-typ_CS"/>
</dbReference>
<evidence type="ECO:0000256" key="1">
    <source>
        <dbReference type="ARBA" id="ARBA00023015"/>
    </source>
</evidence>
<evidence type="ECO:0000256" key="2">
    <source>
        <dbReference type="ARBA" id="ARBA00023125"/>
    </source>
</evidence>
<dbReference type="InterPro" id="IPR009057">
    <property type="entry name" value="Homeodomain-like_sf"/>
</dbReference>
<dbReference type="PROSITE" id="PS01124">
    <property type="entry name" value="HTH_ARAC_FAMILY_2"/>
    <property type="match status" value="1"/>
</dbReference>
<dbReference type="PANTHER" id="PTHR43280">
    <property type="entry name" value="ARAC-FAMILY TRANSCRIPTIONAL REGULATOR"/>
    <property type="match status" value="1"/>
</dbReference>
<accession>A0A9D2N8Z1</accession>
<comment type="caution">
    <text evidence="5">The sequence shown here is derived from an EMBL/GenBank/DDBJ whole genome shotgun (WGS) entry which is preliminary data.</text>
</comment>
<keyword evidence="3" id="KW-0804">Transcription</keyword>
<name>A0A9D2N8Z1_9FIRM</name>
<dbReference type="SMART" id="SM00342">
    <property type="entry name" value="HTH_ARAC"/>
    <property type="match status" value="1"/>
</dbReference>
<keyword evidence="2" id="KW-0238">DNA-binding</keyword>
<dbReference type="GO" id="GO:0003700">
    <property type="term" value="F:DNA-binding transcription factor activity"/>
    <property type="evidence" value="ECO:0007669"/>
    <property type="project" value="InterPro"/>
</dbReference>
<dbReference type="PANTHER" id="PTHR43280:SF34">
    <property type="entry name" value="ARAC-FAMILY TRANSCRIPTIONAL REGULATOR"/>
    <property type="match status" value="1"/>
</dbReference>
<proteinExistence type="predicted"/>
<dbReference type="PRINTS" id="PR00032">
    <property type="entry name" value="HTHARAC"/>
</dbReference>
<gene>
    <name evidence="5" type="ORF">H9705_00395</name>
</gene>
<dbReference type="EMBL" id="DWWU01000003">
    <property type="protein sequence ID" value="HJC14274.1"/>
    <property type="molecule type" value="Genomic_DNA"/>
</dbReference>
<dbReference type="InterPro" id="IPR018060">
    <property type="entry name" value="HTH_AraC"/>
</dbReference>
<dbReference type="PROSITE" id="PS00041">
    <property type="entry name" value="HTH_ARAC_FAMILY_1"/>
    <property type="match status" value="1"/>
</dbReference>
<evidence type="ECO:0000313" key="5">
    <source>
        <dbReference type="EMBL" id="HJC14274.1"/>
    </source>
</evidence>
<feature type="domain" description="HTH araC/xylS-type" evidence="4">
    <location>
        <begin position="319"/>
        <end position="417"/>
    </location>
</feature>
<organism evidence="5 6">
    <name type="scientific">Candidatus Fusicatenibacter intestinigallinarum</name>
    <dbReference type="NCBI Taxonomy" id="2838598"/>
    <lineage>
        <taxon>Bacteria</taxon>
        <taxon>Bacillati</taxon>
        <taxon>Bacillota</taxon>
        <taxon>Clostridia</taxon>
        <taxon>Lachnospirales</taxon>
        <taxon>Lachnospiraceae</taxon>
        <taxon>Fusicatenibacter</taxon>
    </lineage>
</organism>
<dbReference type="AlphaFoldDB" id="A0A9D2N8Z1"/>
<dbReference type="SUPFAM" id="SSF46689">
    <property type="entry name" value="Homeodomain-like"/>
    <property type="match status" value="2"/>
</dbReference>
<dbReference type="InterPro" id="IPR020449">
    <property type="entry name" value="Tscrpt_reg_AraC-type_HTH"/>
</dbReference>
<reference evidence="5" key="1">
    <citation type="journal article" date="2021" name="PeerJ">
        <title>Extensive microbial diversity within the chicken gut microbiome revealed by metagenomics and culture.</title>
        <authorList>
            <person name="Gilroy R."/>
            <person name="Ravi A."/>
            <person name="Getino M."/>
            <person name="Pursley I."/>
            <person name="Horton D.L."/>
            <person name="Alikhan N.F."/>
            <person name="Baker D."/>
            <person name="Gharbi K."/>
            <person name="Hall N."/>
            <person name="Watson M."/>
            <person name="Adriaenssens E.M."/>
            <person name="Foster-Nyarko E."/>
            <person name="Jarju S."/>
            <person name="Secka A."/>
            <person name="Antonio M."/>
            <person name="Oren A."/>
            <person name="Chaudhuri R.R."/>
            <person name="La Ragione R."/>
            <person name="Hildebrand F."/>
            <person name="Pallen M.J."/>
        </authorList>
    </citation>
    <scope>NUCLEOTIDE SEQUENCE</scope>
    <source>
        <strain evidence="5">CHK185-5351</strain>
    </source>
</reference>
<sequence>MRKENLSLFQQIVQAHNISCTIIEKDFSNLYKADLDLRGKLFSDYDYHELRDFLLKYSQPGHILKLFDEFGLISYVLCLSPLPEDIRLHDGAPLQDGYTDNTYLVVGPILKETFTLVDIQKIMFKNKLPDTLYKDLSAFYANIPVPPTLKSLEATLLVISENLFSEKYDLLEPQEFSGITADSSSAFRRLNEDPQLAITSIEERYAVENQFLDMIATGNYNAATRLYAQFKNYKIAPRNPNIVLNTKNLLIILNTLCRKAVERGNVHPVYIDDLSTRIAVLINDAHTAGDLEQIEGDMIHKYCLLVRNHSMKNYSQITQRCITYIDFHYAEPLSLSFFANMCHVTKSYLSTLFKKETGTNITDYIHNVRIRHALVLLNSTSMPIHAVATSCGYTDINYFIKIFKRLNGASPKQYRVHMAQQA</sequence>
<reference evidence="5" key="2">
    <citation type="submission" date="2021-04" db="EMBL/GenBank/DDBJ databases">
        <authorList>
            <person name="Gilroy R."/>
        </authorList>
    </citation>
    <scope>NUCLEOTIDE SEQUENCE</scope>
    <source>
        <strain evidence="5">CHK185-5351</strain>
    </source>
</reference>
<keyword evidence="1" id="KW-0805">Transcription regulation</keyword>
<dbReference type="GO" id="GO:0043565">
    <property type="term" value="F:sequence-specific DNA binding"/>
    <property type="evidence" value="ECO:0007669"/>
    <property type="project" value="InterPro"/>
</dbReference>
<evidence type="ECO:0000259" key="4">
    <source>
        <dbReference type="PROSITE" id="PS01124"/>
    </source>
</evidence>
<evidence type="ECO:0000313" key="6">
    <source>
        <dbReference type="Proteomes" id="UP000823849"/>
    </source>
</evidence>
<evidence type="ECO:0000256" key="3">
    <source>
        <dbReference type="ARBA" id="ARBA00023163"/>
    </source>
</evidence>
<dbReference type="Gene3D" id="1.10.10.60">
    <property type="entry name" value="Homeodomain-like"/>
    <property type="match status" value="2"/>
</dbReference>
<dbReference type="Pfam" id="PF12833">
    <property type="entry name" value="HTH_18"/>
    <property type="match status" value="1"/>
</dbReference>